<evidence type="ECO:0000256" key="1">
    <source>
        <dbReference type="SAM" id="MobiDB-lite"/>
    </source>
</evidence>
<accession>A0A3S5C5S1</accession>
<comment type="caution">
    <text evidence="2">The sequence shown here is derived from an EMBL/GenBank/DDBJ whole genome shotgun (WGS) entry which is preliminary data.</text>
</comment>
<dbReference type="AlphaFoldDB" id="A0A3S5C5S1"/>
<name>A0A3S5C5S1_9PLAT</name>
<organism evidence="2 3">
    <name type="scientific">Protopolystoma xenopodis</name>
    <dbReference type="NCBI Taxonomy" id="117903"/>
    <lineage>
        <taxon>Eukaryota</taxon>
        <taxon>Metazoa</taxon>
        <taxon>Spiralia</taxon>
        <taxon>Lophotrochozoa</taxon>
        <taxon>Platyhelminthes</taxon>
        <taxon>Monogenea</taxon>
        <taxon>Polyopisthocotylea</taxon>
        <taxon>Polystomatidea</taxon>
        <taxon>Polystomatidae</taxon>
        <taxon>Protopolystoma</taxon>
    </lineage>
</organism>
<dbReference type="EMBL" id="CAAALY010254280">
    <property type="protein sequence ID" value="VEL37200.1"/>
    <property type="molecule type" value="Genomic_DNA"/>
</dbReference>
<proteinExistence type="predicted"/>
<evidence type="ECO:0000313" key="3">
    <source>
        <dbReference type="Proteomes" id="UP000784294"/>
    </source>
</evidence>
<gene>
    <name evidence="2" type="ORF">PXEA_LOCUS30640</name>
</gene>
<dbReference type="Proteomes" id="UP000784294">
    <property type="component" value="Unassembled WGS sequence"/>
</dbReference>
<evidence type="ECO:0000313" key="2">
    <source>
        <dbReference type="EMBL" id="VEL37200.1"/>
    </source>
</evidence>
<sequence length="101" mass="11006">MPVQTVTLYHLNPNLHPFPPASLPPVHPFRTLLMSSPVESGMPATAMSQFVRSRMPMVIDSWGPANGPAGQKPSAESTERSLSPWRCSSRELVVKAPESLV</sequence>
<feature type="region of interest" description="Disordered" evidence="1">
    <location>
        <begin position="61"/>
        <end position="86"/>
    </location>
</feature>
<protein>
    <submittedName>
        <fullName evidence="2">Uncharacterized protein</fullName>
    </submittedName>
</protein>
<reference evidence="2" key="1">
    <citation type="submission" date="2018-11" db="EMBL/GenBank/DDBJ databases">
        <authorList>
            <consortium name="Pathogen Informatics"/>
        </authorList>
    </citation>
    <scope>NUCLEOTIDE SEQUENCE</scope>
</reference>
<keyword evidence="3" id="KW-1185">Reference proteome</keyword>